<evidence type="ECO:0000256" key="1">
    <source>
        <dbReference type="SAM" id="Phobius"/>
    </source>
</evidence>
<dbReference type="Gene3D" id="2.50.20.20">
    <property type="match status" value="1"/>
</dbReference>
<evidence type="ECO:0000313" key="2">
    <source>
        <dbReference type="EMBL" id="OGM32072.1"/>
    </source>
</evidence>
<keyword evidence="1" id="KW-1133">Transmembrane helix</keyword>
<dbReference type="EMBL" id="MGGP01000018">
    <property type="protein sequence ID" value="OGM32072.1"/>
    <property type="molecule type" value="Genomic_DNA"/>
</dbReference>
<dbReference type="AlphaFoldDB" id="A0A1F7YXL2"/>
<reference evidence="2 3" key="1">
    <citation type="journal article" date="2016" name="Nat. Commun.">
        <title>Thousands of microbial genomes shed light on interconnected biogeochemical processes in an aquifer system.</title>
        <authorList>
            <person name="Anantharaman K."/>
            <person name="Brown C.T."/>
            <person name="Hug L.A."/>
            <person name="Sharon I."/>
            <person name="Castelle C.J."/>
            <person name="Probst A.J."/>
            <person name="Thomas B.C."/>
            <person name="Singh A."/>
            <person name="Wilkins M.J."/>
            <person name="Karaoz U."/>
            <person name="Brodie E.L."/>
            <person name="Williams K.H."/>
            <person name="Hubbard S.S."/>
            <person name="Banfield J.F."/>
        </authorList>
    </citation>
    <scope>NUCLEOTIDE SEQUENCE [LARGE SCALE GENOMIC DNA]</scope>
</reference>
<gene>
    <name evidence="2" type="ORF">A2803_00710</name>
</gene>
<sequence>MDNNSQIPPLVPQPTPQPMNVVAPAALTPEPENPKSKKKIMVAAIIIVLVILTTALAGGVYAIAYEKITLPDQELQRRISHFTMSLPFTPKTPRYVLERSLMTHTGVTKHSFNISLAIDSSGLASILGLSGKLDILAKGAIDYSDPKNIIYYADIDLPQTASFKLRKPDNNLYIKIENVNQATLAILGIDKTTFEQANANWISYEVITLDTPARQRVEEQSQPFTDRLREKIADAIDEPDLINKTLGEDIINGVEVYKITATIDEDFFTDMAGYYPSVDQMKLEIYIDKKDFLVRRLATNTTISQSAVLSAQAQSLPGMIVPPTGNEVAFLAVVADFSDYSSKVTVEKPPTSISVEEFITQLLPSEETSPNIINPARQFHQARDTQRRADLLSITNAIYQYAAENNGKLPGSTAFPKTPTCIGTASECFNLGAAGGQWPIVPTYIAAIPTDPNTGSDLNTGYTIYINTDGRLVATATGEIEEEITVLR</sequence>
<protein>
    <submittedName>
        <fullName evidence="2">Uncharacterized protein</fullName>
    </submittedName>
</protein>
<proteinExistence type="predicted"/>
<keyword evidence="1" id="KW-0812">Transmembrane</keyword>
<name>A0A1F7YXL2_9BACT</name>
<comment type="caution">
    <text evidence="2">The sequence shown here is derived from an EMBL/GenBank/DDBJ whole genome shotgun (WGS) entry which is preliminary data.</text>
</comment>
<dbReference type="Proteomes" id="UP000178870">
    <property type="component" value="Unassembled WGS sequence"/>
</dbReference>
<keyword evidence="1" id="KW-0472">Membrane</keyword>
<evidence type="ECO:0000313" key="3">
    <source>
        <dbReference type="Proteomes" id="UP000178870"/>
    </source>
</evidence>
<feature type="transmembrane region" description="Helical" evidence="1">
    <location>
        <begin position="40"/>
        <end position="64"/>
    </location>
</feature>
<organism evidence="2 3">
    <name type="scientific">Candidatus Woesebacteria bacterium RIFCSPHIGHO2_01_FULL_44_21</name>
    <dbReference type="NCBI Taxonomy" id="1802503"/>
    <lineage>
        <taxon>Bacteria</taxon>
        <taxon>Candidatus Woeseibacteriota</taxon>
    </lineage>
</organism>
<accession>A0A1F7YXL2</accession>